<keyword evidence="1" id="KW-0732">Signal</keyword>
<dbReference type="Gene3D" id="3.40.50.1820">
    <property type="entry name" value="alpha/beta hydrolase"/>
    <property type="match status" value="1"/>
</dbReference>
<feature type="chain" id="PRO_5035177031" evidence="1">
    <location>
        <begin position="33"/>
        <end position="295"/>
    </location>
</feature>
<organism evidence="3 4">
    <name type="scientific">Planotetraspora mira</name>
    <dbReference type="NCBI Taxonomy" id="58121"/>
    <lineage>
        <taxon>Bacteria</taxon>
        <taxon>Bacillati</taxon>
        <taxon>Actinomycetota</taxon>
        <taxon>Actinomycetes</taxon>
        <taxon>Streptosporangiales</taxon>
        <taxon>Streptosporangiaceae</taxon>
        <taxon>Planotetraspora</taxon>
    </lineage>
</organism>
<comment type="caution">
    <text evidence="3">The sequence shown here is derived from an EMBL/GenBank/DDBJ whole genome shotgun (WGS) entry which is preliminary data.</text>
</comment>
<evidence type="ECO:0000259" key="2">
    <source>
        <dbReference type="Pfam" id="PF12697"/>
    </source>
</evidence>
<evidence type="ECO:0000256" key="1">
    <source>
        <dbReference type="SAM" id="SignalP"/>
    </source>
</evidence>
<dbReference type="InterPro" id="IPR052897">
    <property type="entry name" value="Sec-Metab_Biosynth_Hydrolase"/>
</dbReference>
<protein>
    <submittedName>
        <fullName evidence="3">Alpha/beta hydrolase</fullName>
    </submittedName>
</protein>
<dbReference type="InterPro" id="IPR000073">
    <property type="entry name" value="AB_hydrolase_1"/>
</dbReference>
<reference evidence="3 4" key="1">
    <citation type="submission" date="2021-01" db="EMBL/GenBank/DDBJ databases">
        <title>Whole genome shotgun sequence of Planotetraspora mira NBRC 15435.</title>
        <authorList>
            <person name="Komaki H."/>
            <person name="Tamura T."/>
        </authorList>
    </citation>
    <scope>NUCLEOTIDE SEQUENCE [LARGE SCALE GENOMIC DNA]</scope>
    <source>
        <strain evidence="3 4">NBRC 15435</strain>
    </source>
</reference>
<dbReference type="Pfam" id="PF12697">
    <property type="entry name" value="Abhydrolase_6"/>
    <property type="match status" value="1"/>
</dbReference>
<sequence>MNIRQRTWGRRAVAVGAAALALGVTPAAIASAAPSTTHASSSAAIAGSTAEHTGHAKPTIVLVHGAWADASSFAPVTARLQHDGYNVLNAPNPLRGLASDADSVAAFVDQATSGPVVLVGHSYGGAVITNSALRTPRVKALVYIDAFAPDAGESAVDLASAKPGSALAGPIESVFDAVQDPSSPQGDPDLYVKRALFAEAFAGRLPNSVGRMLAASEAPIAAGAVQEKSGQPAWKTLPSWFLIGTADQVIPAAEQQAMATRAHGKVETVRAGHLSMLETPAAVTTIIERAAASVR</sequence>
<dbReference type="PANTHER" id="PTHR37017:SF11">
    <property type="entry name" value="ESTERASE_LIPASE_THIOESTERASE DOMAIN-CONTAINING PROTEIN"/>
    <property type="match status" value="1"/>
</dbReference>
<dbReference type="Proteomes" id="UP000650628">
    <property type="component" value="Unassembled WGS sequence"/>
</dbReference>
<dbReference type="RefSeq" id="WP_203956388.1">
    <property type="nucleotide sequence ID" value="NZ_BOOO01000035.1"/>
</dbReference>
<evidence type="ECO:0000313" key="4">
    <source>
        <dbReference type="Proteomes" id="UP000650628"/>
    </source>
</evidence>
<feature type="domain" description="AB hydrolase-1" evidence="2">
    <location>
        <begin position="60"/>
        <end position="283"/>
    </location>
</feature>
<dbReference type="AlphaFoldDB" id="A0A8J3X941"/>
<gene>
    <name evidence="3" type="ORF">Pmi06nite_59370</name>
</gene>
<keyword evidence="3" id="KW-0378">Hydrolase</keyword>
<dbReference type="InterPro" id="IPR029058">
    <property type="entry name" value="AB_hydrolase_fold"/>
</dbReference>
<keyword evidence="4" id="KW-1185">Reference proteome</keyword>
<accession>A0A8J3X941</accession>
<feature type="signal peptide" evidence="1">
    <location>
        <begin position="1"/>
        <end position="32"/>
    </location>
</feature>
<name>A0A8J3X941_9ACTN</name>
<dbReference type="PANTHER" id="PTHR37017">
    <property type="entry name" value="AB HYDROLASE-1 DOMAIN-CONTAINING PROTEIN-RELATED"/>
    <property type="match status" value="1"/>
</dbReference>
<dbReference type="GO" id="GO:0016787">
    <property type="term" value="F:hydrolase activity"/>
    <property type="evidence" value="ECO:0007669"/>
    <property type="project" value="UniProtKB-KW"/>
</dbReference>
<proteinExistence type="predicted"/>
<dbReference type="EMBL" id="BOOO01000035">
    <property type="protein sequence ID" value="GII32495.1"/>
    <property type="molecule type" value="Genomic_DNA"/>
</dbReference>
<dbReference type="SUPFAM" id="SSF53474">
    <property type="entry name" value="alpha/beta-Hydrolases"/>
    <property type="match status" value="1"/>
</dbReference>
<evidence type="ECO:0000313" key="3">
    <source>
        <dbReference type="EMBL" id="GII32495.1"/>
    </source>
</evidence>